<accession>A0ABU3TPX8</accession>
<sequence length="51" mass="5915">MEKIKTTWENLSLHELQNIHGGGWFDDFKKGFKEGFDWAVGVLHDLANLIK</sequence>
<dbReference type="Proteomes" id="UP001249959">
    <property type="component" value="Unassembled WGS sequence"/>
</dbReference>
<gene>
    <name evidence="1" type="ORF">PQG45_02560</name>
</gene>
<name>A0ABU3TPX8_9BACT</name>
<evidence type="ECO:0000313" key="1">
    <source>
        <dbReference type="EMBL" id="MDU0807914.1"/>
    </source>
</evidence>
<evidence type="ECO:0000313" key="2">
    <source>
        <dbReference type="Proteomes" id="UP001249959"/>
    </source>
</evidence>
<reference evidence="1 2" key="1">
    <citation type="submission" date="2023-09" db="EMBL/GenBank/DDBJ databases">
        <title>Aquirufa genomes.</title>
        <authorList>
            <person name="Pitt A."/>
        </authorList>
    </citation>
    <scope>NUCLEOTIDE SEQUENCE [LARGE SCALE GENOMIC DNA]</scope>
    <source>
        <strain evidence="1 2">LEOWEIH-7C</strain>
    </source>
</reference>
<evidence type="ECO:0008006" key="3">
    <source>
        <dbReference type="Google" id="ProtNLM"/>
    </source>
</evidence>
<keyword evidence="2" id="KW-1185">Reference proteome</keyword>
<organism evidence="1 2">
    <name type="scientific">Aquirufa regiilacus</name>
    <dbReference type="NCBI Taxonomy" id="3024868"/>
    <lineage>
        <taxon>Bacteria</taxon>
        <taxon>Pseudomonadati</taxon>
        <taxon>Bacteroidota</taxon>
        <taxon>Cytophagia</taxon>
        <taxon>Cytophagales</taxon>
        <taxon>Flectobacillaceae</taxon>
        <taxon>Aquirufa</taxon>
    </lineage>
</organism>
<dbReference type="RefSeq" id="WP_315576581.1">
    <property type="nucleotide sequence ID" value="NZ_JARDXH010000004.1"/>
</dbReference>
<comment type="caution">
    <text evidence="1">The sequence shown here is derived from an EMBL/GenBank/DDBJ whole genome shotgun (WGS) entry which is preliminary data.</text>
</comment>
<dbReference type="EMBL" id="JAVNWW010000001">
    <property type="protein sequence ID" value="MDU0807914.1"/>
    <property type="molecule type" value="Genomic_DNA"/>
</dbReference>
<protein>
    <recommendedName>
        <fullName evidence="3">Bacteriocin</fullName>
    </recommendedName>
</protein>
<proteinExistence type="predicted"/>